<name>A0A1M5KKN0_9BRAD</name>
<dbReference type="OrthoDB" id="9801242at2"/>
<evidence type="ECO:0000313" key="2">
    <source>
        <dbReference type="EMBL" id="SHG53367.1"/>
    </source>
</evidence>
<gene>
    <name evidence="2" type="ORF">SAMN05444169_2922</name>
</gene>
<sequence>MTSSSSKEISERESARRNRQSRQDKQLRILSYQDLKDKGIRYSRQWIIELIKAGKFPRSVKLGEASVGFIESEIDAWIESLIEQRDGEASNVR</sequence>
<protein>
    <submittedName>
        <fullName evidence="2">Prophage CP4-57 regulatory protein (AlpA)</fullName>
    </submittedName>
</protein>
<dbReference type="Gene3D" id="1.10.238.160">
    <property type="match status" value="1"/>
</dbReference>
<evidence type="ECO:0000256" key="1">
    <source>
        <dbReference type="SAM" id="MobiDB-lite"/>
    </source>
</evidence>
<dbReference type="Pfam" id="PF05930">
    <property type="entry name" value="Phage_AlpA"/>
    <property type="match status" value="1"/>
</dbReference>
<evidence type="ECO:0000313" key="3">
    <source>
        <dbReference type="Proteomes" id="UP000190675"/>
    </source>
</evidence>
<dbReference type="AlphaFoldDB" id="A0A1M5KKN0"/>
<feature type="region of interest" description="Disordered" evidence="1">
    <location>
        <begin position="1"/>
        <end position="24"/>
    </location>
</feature>
<dbReference type="EMBL" id="LT670818">
    <property type="protein sequence ID" value="SHG53367.1"/>
    <property type="molecule type" value="Genomic_DNA"/>
</dbReference>
<dbReference type="InterPro" id="IPR010260">
    <property type="entry name" value="AlpA"/>
</dbReference>
<feature type="compositionally biased region" description="Basic and acidic residues" evidence="1">
    <location>
        <begin position="8"/>
        <end position="24"/>
    </location>
</feature>
<organism evidence="2 3">
    <name type="scientific">Bradyrhizobium erythrophlei</name>
    <dbReference type="NCBI Taxonomy" id="1437360"/>
    <lineage>
        <taxon>Bacteria</taxon>
        <taxon>Pseudomonadati</taxon>
        <taxon>Pseudomonadota</taxon>
        <taxon>Alphaproteobacteria</taxon>
        <taxon>Hyphomicrobiales</taxon>
        <taxon>Nitrobacteraceae</taxon>
        <taxon>Bradyrhizobium</taxon>
    </lineage>
</organism>
<accession>A0A1M5KKN0</accession>
<dbReference type="Proteomes" id="UP000190675">
    <property type="component" value="Chromosome I"/>
</dbReference>
<proteinExistence type="predicted"/>
<reference evidence="2 3" key="1">
    <citation type="submission" date="2016-11" db="EMBL/GenBank/DDBJ databases">
        <authorList>
            <person name="Jaros S."/>
            <person name="Januszkiewicz K."/>
            <person name="Wedrychowicz H."/>
        </authorList>
    </citation>
    <scope>NUCLEOTIDE SEQUENCE [LARGE SCALE GENOMIC DNA]</scope>
    <source>
        <strain evidence="2 3">GAS242</strain>
    </source>
</reference>
<dbReference type="RefSeq" id="WP_079566571.1">
    <property type="nucleotide sequence ID" value="NZ_LT670818.1"/>
</dbReference>